<proteinExistence type="inferred from homology"/>
<dbReference type="InterPro" id="IPR013766">
    <property type="entry name" value="Thioredoxin_domain"/>
</dbReference>
<dbReference type="Pfam" id="PF00578">
    <property type="entry name" value="AhpC-TSA"/>
    <property type="match status" value="1"/>
</dbReference>
<reference evidence="13 14" key="1">
    <citation type="submission" date="2024-02" db="EMBL/GenBank/DDBJ databases">
        <title>Deinococcus xinjiangensis NBRC 107630.</title>
        <authorList>
            <person name="Ichikawa N."/>
            <person name="Katano-Makiyama Y."/>
            <person name="Hidaka K."/>
        </authorList>
    </citation>
    <scope>NUCLEOTIDE SEQUENCE [LARGE SCALE GENOMIC DNA]</scope>
    <source>
        <strain evidence="13 14">NBRC 107630</strain>
    </source>
</reference>
<evidence type="ECO:0000256" key="1">
    <source>
        <dbReference type="ARBA" id="ARBA00003330"/>
    </source>
</evidence>
<comment type="subunit">
    <text evidence="2">Monomer.</text>
</comment>
<dbReference type="PANTHER" id="PTHR42801:SF4">
    <property type="entry name" value="AHPC_TSA FAMILY PROTEIN"/>
    <property type="match status" value="1"/>
</dbReference>
<keyword evidence="7" id="KW-1015">Disulfide bond</keyword>
<evidence type="ECO:0000256" key="5">
    <source>
        <dbReference type="ARBA" id="ARBA00022862"/>
    </source>
</evidence>
<evidence type="ECO:0000256" key="9">
    <source>
        <dbReference type="ARBA" id="ARBA00032824"/>
    </source>
</evidence>
<keyword evidence="5" id="KW-0049">Antioxidant</keyword>
<dbReference type="InterPro" id="IPR024706">
    <property type="entry name" value="Peroxiredoxin_AhpC-typ"/>
</dbReference>
<evidence type="ECO:0000256" key="11">
    <source>
        <dbReference type="ARBA" id="ARBA00049091"/>
    </source>
</evidence>
<dbReference type="Gene3D" id="3.40.30.10">
    <property type="entry name" value="Glutaredoxin"/>
    <property type="match status" value="1"/>
</dbReference>
<dbReference type="PROSITE" id="PS51352">
    <property type="entry name" value="THIOREDOXIN_2"/>
    <property type="match status" value="1"/>
</dbReference>
<comment type="caution">
    <text evidence="13">The sequence shown here is derived from an EMBL/GenBank/DDBJ whole genome shotgun (WGS) entry which is preliminary data.</text>
</comment>
<evidence type="ECO:0000256" key="8">
    <source>
        <dbReference type="ARBA" id="ARBA00023284"/>
    </source>
</evidence>
<name>A0ABP9VB68_9DEIO</name>
<evidence type="ECO:0000256" key="7">
    <source>
        <dbReference type="ARBA" id="ARBA00023157"/>
    </source>
</evidence>
<evidence type="ECO:0000313" key="14">
    <source>
        <dbReference type="Proteomes" id="UP001458946"/>
    </source>
</evidence>
<dbReference type="InterPro" id="IPR050924">
    <property type="entry name" value="Peroxiredoxin_BCP/PrxQ"/>
</dbReference>
<evidence type="ECO:0000256" key="3">
    <source>
        <dbReference type="ARBA" id="ARBA00013017"/>
    </source>
</evidence>
<evidence type="ECO:0000256" key="10">
    <source>
        <dbReference type="ARBA" id="ARBA00038489"/>
    </source>
</evidence>
<protein>
    <recommendedName>
        <fullName evidence="3">thioredoxin-dependent peroxiredoxin</fullName>
        <ecNumber evidence="3">1.11.1.24</ecNumber>
    </recommendedName>
    <alternativeName>
        <fullName evidence="9">Thioredoxin peroxidase</fullName>
    </alternativeName>
</protein>
<dbReference type="EMBL" id="BAABRN010000024">
    <property type="protein sequence ID" value="GAA5502497.1"/>
    <property type="molecule type" value="Genomic_DNA"/>
</dbReference>
<gene>
    <name evidence="13" type="primary">bcp_2</name>
    <name evidence="13" type="ORF">Dxin01_02241</name>
</gene>
<organism evidence="13 14">
    <name type="scientific">Deinococcus xinjiangensis</name>
    <dbReference type="NCBI Taxonomy" id="457454"/>
    <lineage>
        <taxon>Bacteria</taxon>
        <taxon>Thermotogati</taxon>
        <taxon>Deinococcota</taxon>
        <taxon>Deinococci</taxon>
        <taxon>Deinococcales</taxon>
        <taxon>Deinococcaceae</taxon>
        <taxon>Deinococcus</taxon>
    </lineage>
</organism>
<evidence type="ECO:0000256" key="6">
    <source>
        <dbReference type="ARBA" id="ARBA00023002"/>
    </source>
</evidence>
<comment type="similarity">
    <text evidence="10">Belongs to the peroxiredoxin family. BCP/PrxQ subfamily.</text>
</comment>
<dbReference type="SUPFAM" id="SSF52833">
    <property type="entry name" value="Thioredoxin-like"/>
    <property type="match status" value="1"/>
</dbReference>
<feature type="domain" description="Thioredoxin" evidence="12">
    <location>
        <begin position="3"/>
        <end position="153"/>
    </location>
</feature>
<comment type="function">
    <text evidence="1">Thiol-specific peroxidase that catalyzes the reduction of hydrogen peroxide and organic hydroperoxides to water and alcohols, respectively. Plays a role in cell protection against oxidative stress by detoxifying peroxides and as sensor of hydrogen peroxide-mediated signaling events.</text>
</comment>
<keyword evidence="8" id="KW-0676">Redox-active center</keyword>
<keyword evidence="6" id="KW-0560">Oxidoreductase</keyword>
<dbReference type="InterPro" id="IPR000866">
    <property type="entry name" value="AhpC/TSA"/>
</dbReference>
<evidence type="ECO:0000256" key="4">
    <source>
        <dbReference type="ARBA" id="ARBA00022559"/>
    </source>
</evidence>
<dbReference type="RefSeq" id="WP_353542464.1">
    <property type="nucleotide sequence ID" value="NZ_BAABRN010000024.1"/>
</dbReference>
<dbReference type="Proteomes" id="UP001458946">
    <property type="component" value="Unassembled WGS sequence"/>
</dbReference>
<dbReference type="PIRSF" id="PIRSF000239">
    <property type="entry name" value="AHPC"/>
    <property type="match status" value="1"/>
</dbReference>
<evidence type="ECO:0000259" key="12">
    <source>
        <dbReference type="PROSITE" id="PS51352"/>
    </source>
</evidence>
<dbReference type="InterPro" id="IPR036249">
    <property type="entry name" value="Thioredoxin-like_sf"/>
</dbReference>
<keyword evidence="4" id="KW-0575">Peroxidase</keyword>
<evidence type="ECO:0000256" key="2">
    <source>
        <dbReference type="ARBA" id="ARBA00011245"/>
    </source>
</evidence>
<evidence type="ECO:0000313" key="13">
    <source>
        <dbReference type="EMBL" id="GAA5502497.1"/>
    </source>
</evidence>
<sequence>MTPQVGQLAPAIHARSDDGRTVDLAALRGGWVVLYFYPRANTPGCSIEAQRFEQALPEFERLGATVVGVSTDTEAKQASFRDQCGLSFALLPDGDRSICKAYGVIGGLGGLLNMAARQTFLIDPEGNIAYHWRSVNPARHAAEVLEKVQQLRGGA</sequence>
<dbReference type="PANTHER" id="PTHR42801">
    <property type="entry name" value="THIOREDOXIN-DEPENDENT PEROXIDE REDUCTASE"/>
    <property type="match status" value="1"/>
</dbReference>
<comment type="catalytic activity">
    <reaction evidence="11">
        <text>a hydroperoxide + [thioredoxin]-dithiol = an alcohol + [thioredoxin]-disulfide + H2O</text>
        <dbReference type="Rhea" id="RHEA:62620"/>
        <dbReference type="Rhea" id="RHEA-COMP:10698"/>
        <dbReference type="Rhea" id="RHEA-COMP:10700"/>
        <dbReference type="ChEBI" id="CHEBI:15377"/>
        <dbReference type="ChEBI" id="CHEBI:29950"/>
        <dbReference type="ChEBI" id="CHEBI:30879"/>
        <dbReference type="ChEBI" id="CHEBI:35924"/>
        <dbReference type="ChEBI" id="CHEBI:50058"/>
        <dbReference type="EC" id="1.11.1.24"/>
    </reaction>
</comment>
<dbReference type="CDD" id="cd03017">
    <property type="entry name" value="PRX_BCP"/>
    <property type="match status" value="1"/>
</dbReference>
<dbReference type="EC" id="1.11.1.24" evidence="3"/>
<accession>A0ABP9VB68</accession>
<keyword evidence="14" id="KW-1185">Reference proteome</keyword>